<gene>
    <name evidence="14" type="ORF">Ocin01_00524</name>
</gene>
<feature type="region of interest" description="Disordered" evidence="11">
    <location>
        <begin position="1"/>
        <end position="49"/>
    </location>
</feature>
<feature type="transmembrane region" description="Helical" evidence="12">
    <location>
        <begin position="1313"/>
        <end position="1333"/>
    </location>
</feature>
<dbReference type="InterPro" id="IPR027417">
    <property type="entry name" value="P-loop_NTPase"/>
</dbReference>
<evidence type="ECO:0000256" key="4">
    <source>
        <dbReference type="ARBA" id="ARBA00022474"/>
    </source>
</evidence>
<evidence type="ECO:0000256" key="6">
    <source>
        <dbReference type="ARBA" id="ARBA00022741"/>
    </source>
</evidence>
<evidence type="ECO:0000256" key="2">
    <source>
        <dbReference type="ARBA" id="ARBA00005814"/>
    </source>
</evidence>
<dbReference type="GO" id="GO:0140359">
    <property type="term" value="F:ABC-type transporter activity"/>
    <property type="evidence" value="ECO:0007669"/>
    <property type="project" value="InterPro"/>
</dbReference>
<feature type="compositionally biased region" description="Polar residues" evidence="11">
    <location>
        <begin position="21"/>
        <end position="40"/>
    </location>
</feature>
<dbReference type="PANTHER" id="PTHR48041:SF129">
    <property type="entry name" value="PROTEIN WHITE"/>
    <property type="match status" value="1"/>
</dbReference>
<feature type="transmembrane region" description="Helical" evidence="12">
    <location>
        <begin position="419"/>
        <end position="440"/>
    </location>
</feature>
<evidence type="ECO:0000313" key="15">
    <source>
        <dbReference type="Proteomes" id="UP000094527"/>
    </source>
</evidence>
<evidence type="ECO:0000256" key="5">
    <source>
        <dbReference type="ARBA" id="ARBA00022692"/>
    </source>
</evidence>
<feature type="transmembrane region" description="Helical" evidence="12">
    <location>
        <begin position="1196"/>
        <end position="1223"/>
    </location>
</feature>
<feature type="transmembrane region" description="Helical" evidence="12">
    <location>
        <begin position="452"/>
        <end position="475"/>
    </location>
</feature>
<keyword evidence="15" id="KW-1185">Reference proteome</keyword>
<keyword evidence="3" id="KW-0813">Transport</keyword>
<evidence type="ECO:0000256" key="1">
    <source>
        <dbReference type="ARBA" id="ARBA00004141"/>
    </source>
</evidence>
<dbReference type="PANTHER" id="PTHR48041">
    <property type="entry name" value="ABC TRANSPORTER G FAMILY MEMBER 28"/>
    <property type="match status" value="1"/>
</dbReference>
<comment type="subcellular location">
    <subcellularLocation>
        <location evidence="1">Membrane</location>
        <topology evidence="1">Multi-pass membrane protein</topology>
    </subcellularLocation>
</comment>
<dbReference type="FunFam" id="3.40.50.300:FF:001225">
    <property type="entry name" value="ATP-binding cassette sub-family G member"/>
    <property type="match status" value="1"/>
</dbReference>
<dbReference type="NCBIfam" id="TIGR00955">
    <property type="entry name" value="3a01204"/>
    <property type="match status" value="1"/>
</dbReference>
<dbReference type="InterPro" id="IPR003593">
    <property type="entry name" value="AAA+_ATPase"/>
</dbReference>
<dbReference type="InterPro" id="IPR005284">
    <property type="entry name" value="Pigment_permease/Abcg"/>
</dbReference>
<dbReference type="SMART" id="SM00382">
    <property type="entry name" value="AAA"/>
    <property type="match status" value="2"/>
</dbReference>
<dbReference type="InterPro" id="IPR013525">
    <property type="entry name" value="ABC2_TM"/>
</dbReference>
<dbReference type="Pfam" id="PF19055">
    <property type="entry name" value="ABC2_membrane_7"/>
    <property type="match status" value="2"/>
</dbReference>
<dbReference type="GO" id="GO:0031409">
    <property type="term" value="F:pigment binding"/>
    <property type="evidence" value="ECO:0007669"/>
    <property type="project" value="UniProtKB-KW"/>
</dbReference>
<comment type="similarity">
    <text evidence="2">Belongs to the ABC transporter superfamily. ABCG family. Eye pigment precursor importer (TC 3.A.1.204) subfamily.</text>
</comment>
<feature type="transmembrane region" description="Helical" evidence="12">
    <location>
        <begin position="571"/>
        <end position="593"/>
    </location>
</feature>
<organism evidence="14 15">
    <name type="scientific">Orchesella cincta</name>
    <name type="common">Springtail</name>
    <name type="synonym">Podura cincta</name>
    <dbReference type="NCBI Taxonomy" id="48709"/>
    <lineage>
        <taxon>Eukaryota</taxon>
        <taxon>Metazoa</taxon>
        <taxon>Ecdysozoa</taxon>
        <taxon>Arthropoda</taxon>
        <taxon>Hexapoda</taxon>
        <taxon>Collembola</taxon>
        <taxon>Entomobryomorpha</taxon>
        <taxon>Entomobryoidea</taxon>
        <taxon>Orchesellidae</taxon>
        <taxon>Orchesellinae</taxon>
        <taxon>Orchesella</taxon>
    </lineage>
</organism>
<dbReference type="OMA" id="QYWSDQS"/>
<dbReference type="Proteomes" id="UP000094527">
    <property type="component" value="Unassembled WGS sequence"/>
</dbReference>
<dbReference type="CDD" id="cd03213">
    <property type="entry name" value="ABCG_EPDR"/>
    <property type="match status" value="2"/>
</dbReference>
<dbReference type="Pfam" id="PF00005">
    <property type="entry name" value="ABC_tran"/>
    <property type="match status" value="2"/>
</dbReference>
<dbReference type="GO" id="GO:0030659">
    <property type="term" value="C:cytoplasmic vesicle membrane"/>
    <property type="evidence" value="ECO:0007669"/>
    <property type="project" value="TreeGrafter"/>
</dbReference>
<dbReference type="PROSITE" id="PS50893">
    <property type="entry name" value="ABC_TRANSPORTER_2"/>
    <property type="match status" value="2"/>
</dbReference>
<dbReference type="EMBL" id="LJIJ01000010">
    <property type="protein sequence ID" value="ODN06152.1"/>
    <property type="molecule type" value="Genomic_DNA"/>
</dbReference>
<evidence type="ECO:0000256" key="12">
    <source>
        <dbReference type="SAM" id="Phobius"/>
    </source>
</evidence>
<dbReference type="InterPro" id="IPR050352">
    <property type="entry name" value="ABCG_transporters"/>
</dbReference>
<evidence type="ECO:0000256" key="8">
    <source>
        <dbReference type="ARBA" id="ARBA00022989"/>
    </source>
</evidence>
<evidence type="ECO:0000256" key="7">
    <source>
        <dbReference type="ARBA" id="ARBA00022840"/>
    </source>
</evidence>
<evidence type="ECO:0000256" key="10">
    <source>
        <dbReference type="ARBA" id="ARBA00039188"/>
    </source>
</evidence>
<comment type="caution">
    <text evidence="14">The sequence shown here is derived from an EMBL/GenBank/DDBJ whole genome shotgun (WGS) entry which is preliminary data.</text>
</comment>
<feature type="domain" description="ABC transporter" evidence="13">
    <location>
        <begin position="61"/>
        <end position="325"/>
    </location>
</feature>
<keyword evidence="5 12" id="KW-0812">Transmembrane</keyword>
<dbReference type="STRING" id="48709.A0A1D2NLM5"/>
<keyword evidence="9 12" id="KW-0472">Membrane</keyword>
<dbReference type="SUPFAM" id="SSF52540">
    <property type="entry name" value="P-loop containing nucleoside triphosphate hydrolases"/>
    <property type="match status" value="2"/>
</dbReference>
<evidence type="ECO:0000256" key="11">
    <source>
        <dbReference type="SAM" id="MobiDB-lite"/>
    </source>
</evidence>
<evidence type="ECO:0000313" key="14">
    <source>
        <dbReference type="EMBL" id="ODN06152.1"/>
    </source>
</evidence>
<evidence type="ECO:0000259" key="13">
    <source>
        <dbReference type="PROSITE" id="PS50893"/>
    </source>
</evidence>
<dbReference type="InterPro" id="IPR043926">
    <property type="entry name" value="ABCG_dom"/>
</dbReference>
<keyword evidence="4" id="KW-0608">Pigment</keyword>
<name>A0A1D2NLM5_ORCCI</name>
<feature type="transmembrane region" description="Helical" evidence="12">
    <location>
        <begin position="1089"/>
        <end position="1107"/>
    </location>
</feature>
<dbReference type="PROSITE" id="PS00211">
    <property type="entry name" value="ABC_TRANSPORTER_1"/>
    <property type="match status" value="2"/>
</dbReference>
<dbReference type="GO" id="GO:0005886">
    <property type="term" value="C:plasma membrane"/>
    <property type="evidence" value="ECO:0007669"/>
    <property type="project" value="TreeGrafter"/>
</dbReference>
<dbReference type="Gene3D" id="3.40.50.300">
    <property type="entry name" value="P-loop containing nucleotide triphosphate hydrolases"/>
    <property type="match status" value="2"/>
</dbReference>
<dbReference type="InterPro" id="IPR003439">
    <property type="entry name" value="ABC_transporter-like_ATP-bd"/>
</dbReference>
<feature type="transmembrane region" description="Helical" evidence="12">
    <location>
        <begin position="532"/>
        <end position="551"/>
    </location>
</feature>
<keyword evidence="8 12" id="KW-1133">Transmembrane helix</keyword>
<feature type="transmembrane region" description="Helical" evidence="12">
    <location>
        <begin position="505"/>
        <end position="525"/>
    </location>
</feature>
<dbReference type="GO" id="GO:0005524">
    <property type="term" value="F:ATP binding"/>
    <property type="evidence" value="ECO:0007669"/>
    <property type="project" value="UniProtKB-KW"/>
</dbReference>
<evidence type="ECO:0000256" key="9">
    <source>
        <dbReference type="ARBA" id="ARBA00023136"/>
    </source>
</evidence>
<protein>
    <recommendedName>
        <fullName evidence="10">Protein white</fullName>
    </recommendedName>
</protein>
<dbReference type="OrthoDB" id="66620at2759"/>
<sequence length="1338" mass="148358">MSDAGDEERQALLPGKRKSSKISYSATGSLNPVFTSSNPQKVERSGSLSGIPKTEPITYSWRNVNVWIGSENGNGNGNEDPESGCCKRKKNGSVSKQILKNVSGVVRPGELLAIMGASGAGKTTLLNMLTFRNTGKLRVSGERAINGVPVTPDMLTSVSAYIQQEDLFIGTLTVREHLIFQALVKMHRHLSYKQRMIRVEEVIQELGLSKCADTLIGIPGRIKGISGGEMKRLSFASEVLTDCQLVFADEPTSGLDSYMAQNVVEVLKEMASKGKTIVCTIHQPASEIYALFDRLLLMSEGRTAYLGDAKNAVDFFKGCGHPCPINFNPADFFIQTLAIQPGSEEECQKTVSHVCDTYDKSSVAEEVQMLLDQNVESQSAEFLKMQATLQNRSPYKASWWAQFRAVLWRSWISILKEPMVLRVRVIQTVIISLLLGVIFLGQELNQEGVMNINGALFLFLTNMTFQNVFSVINVFCQELPIFLREHFNGMYRTDVYFLSKTLAELPLYIIFPLLFTAICYYMVGFNAAWDRFLITCAIVVLVANVACSFGYMVSCISSSTTMALSIAPPFIIPFMLFGGFFLNKGSVPVYFVWLKYLSWFMYGNEALAINQWDGVESIECNVSNATCPRTGAVVLETLNFEKGLNFNRVQMAIQINDSTTSLVSSNGNGSRAGSSNESEAAQTLNGSYFYNMSTASDNMPLLVKKKPSSYTSETADGPRGITLAWQDLSVYVPATKSGGVFHREKRHKPYKRVINAVSGIVYPGSFMAVLGASGAGKTTLVNVLANRAPGNVVVDGEIRVNGVPQGRFMRQLSAYVYQDDLFTGTLTVSEHLTFMARLKLDRRLSSWERKRRVEELLVELGLKKCENTRIGVPGQVAGISGGERKRLAFASEIISGCPLLFTDEPTTGLDSFSAQKIVGMMRNMAAKGKTVICTIHQPNSQVFSMFDQLCLMAEGRTAYLGPARDAPAYMEQLGFKLPQNYNPADFYIRTLAIIPGKAEESRKTIREICDSFAESEEAKVIAEKVKEEVMQNDFLNASTSSLASESLADMGILGERIQTPFWWTQLYWLTWRSMLDSARNPKIHIVRTVQKFVLAFLIGFCFFGVTLDQKGIQDIQGAVFVFITESTFPSMYGVIHVFPYELPLFLRENKSGLYRTDSYYLSKVISLLPAFIMEPAIFTVIAYWMVGLRASLEAFLITIVVVIMTANTAAACGCFFSAAFDSVSLAITALIPFDYMLMITGGLFINLSTLPGYLAWTKFLSWFMYANEALSVAQWKNITDITCAADPSLPCIHSGAEVLATKSFDVTHFYSDFIGLVVLYTCFHLGAYLSLIFRSRRQ</sequence>
<dbReference type="Pfam" id="PF01061">
    <property type="entry name" value="ABC2_membrane"/>
    <property type="match status" value="2"/>
</dbReference>
<evidence type="ECO:0000256" key="3">
    <source>
        <dbReference type="ARBA" id="ARBA00022448"/>
    </source>
</evidence>
<reference evidence="14 15" key="1">
    <citation type="journal article" date="2016" name="Genome Biol. Evol.">
        <title>Gene Family Evolution Reflects Adaptation to Soil Environmental Stressors in the Genome of the Collembolan Orchesella cincta.</title>
        <authorList>
            <person name="Faddeeva-Vakhrusheva A."/>
            <person name="Derks M.F."/>
            <person name="Anvar S.Y."/>
            <person name="Agamennone V."/>
            <person name="Suring W."/>
            <person name="Smit S."/>
            <person name="van Straalen N.M."/>
            <person name="Roelofs D."/>
        </authorList>
    </citation>
    <scope>NUCLEOTIDE SEQUENCE [LARGE SCALE GENOMIC DNA]</scope>
    <source>
        <tissue evidence="14">Mixed pool</tissue>
    </source>
</reference>
<dbReference type="GO" id="GO:0016887">
    <property type="term" value="F:ATP hydrolysis activity"/>
    <property type="evidence" value="ECO:0007669"/>
    <property type="project" value="InterPro"/>
</dbReference>
<accession>A0A1D2NLM5</accession>
<keyword evidence="7" id="KW-0067">ATP-binding</keyword>
<dbReference type="InterPro" id="IPR017871">
    <property type="entry name" value="ABC_transporter-like_CS"/>
</dbReference>
<proteinExistence type="inferred from homology"/>
<feature type="transmembrane region" description="Helical" evidence="12">
    <location>
        <begin position="1160"/>
        <end position="1184"/>
    </location>
</feature>
<feature type="domain" description="ABC transporter" evidence="13">
    <location>
        <begin position="735"/>
        <end position="979"/>
    </location>
</feature>
<keyword evidence="6" id="KW-0547">Nucleotide-binding</keyword>
<dbReference type="FunFam" id="3.40.50.300:FF:003483">
    <property type="entry name" value="WHiTe (Drosophila) related ABC transporter"/>
    <property type="match status" value="1"/>
</dbReference>